<name>A0ABM5NHA4_LIBAS</name>
<evidence type="ECO:0000313" key="1">
    <source>
        <dbReference type="EMBL" id="AGH17516.1"/>
    </source>
</evidence>
<keyword evidence="2" id="KW-1185">Reference proteome</keyword>
<accession>A0ABM5NHA4</accession>
<protein>
    <submittedName>
        <fullName evidence="1">Uncharacterized protein</fullName>
    </submittedName>
</protein>
<dbReference type="Proteomes" id="UP000011820">
    <property type="component" value="Chromosome"/>
</dbReference>
<dbReference type="RefSeq" id="WP_012778353.1">
    <property type="nucleotide sequence ID" value="NC_020549.1"/>
</dbReference>
<evidence type="ECO:0000313" key="2">
    <source>
        <dbReference type="Proteomes" id="UP000011820"/>
    </source>
</evidence>
<reference evidence="1 2" key="1">
    <citation type="journal article" date="2013" name="Genome Announc.">
        <title>Complete Genome Sequence of a Chinese Strain of 'Candidatus Liberibacter asiaticus'.</title>
        <authorList>
            <person name="Lin H."/>
            <person name="Han C.S."/>
            <person name="Liu B."/>
            <person name="Lou B."/>
            <person name="Bai X."/>
            <person name="Deng C."/>
            <person name="Civerolo E.L."/>
            <person name="Gupta G."/>
        </authorList>
    </citation>
    <scope>NUCLEOTIDE SEQUENCE [LARGE SCALE GENOMIC DNA]</scope>
    <source>
        <strain evidence="2">gxpsy</strain>
    </source>
</reference>
<gene>
    <name evidence="1" type="ORF">WSI_05795</name>
</gene>
<organism evidence="1 2">
    <name type="scientific">Candidatus Liberibacter asiaticus str. gxpsy</name>
    <dbReference type="NCBI Taxonomy" id="1174529"/>
    <lineage>
        <taxon>Bacteria</taxon>
        <taxon>Pseudomonadati</taxon>
        <taxon>Pseudomonadota</taxon>
        <taxon>Alphaproteobacteria</taxon>
        <taxon>Hyphomicrobiales</taxon>
        <taxon>Rhizobiaceae</taxon>
        <taxon>Liberibacter</taxon>
    </lineage>
</organism>
<dbReference type="GeneID" id="93076377"/>
<dbReference type="EMBL" id="CP004005">
    <property type="protein sequence ID" value="AGH17516.1"/>
    <property type="molecule type" value="Genomic_DNA"/>
</dbReference>
<sequence>MTEKANKRYSLIRRVDIRDIAVIASETNTRIEIELEGAIYRFEPMIRGDNPCLIVDNDNPLDL</sequence>
<proteinExistence type="predicted"/>